<dbReference type="EMBL" id="KV878582">
    <property type="protein sequence ID" value="OJJ65312.1"/>
    <property type="molecule type" value="Genomic_DNA"/>
</dbReference>
<organism evidence="1 2">
    <name type="scientific">Aspergillus sydowii CBS 593.65</name>
    <dbReference type="NCBI Taxonomy" id="1036612"/>
    <lineage>
        <taxon>Eukaryota</taxon>
        <taxon>Fungi</taxon>
        <taxon>Dikarya</taxon>
        <taxon>Ascomycota</taxon>
        <taxon>Pezizomycotina</taxon>
        <taxon>Eurotiomycetes</taxon>
        <taxon>Eurotiomycetidae</taxon>
        <taxon>Eurotiales</taxon>
        <taxon>Aspergillaceae</taxon>
        <taxon>Aspergillus</taxon>
        <taxon>Aspergillus subgen. Nidulantes</taxon>
    </lineage>
</organism>
<accession>A0A1L9U0Y3</accession>
<gene>
    <name evidence="1" type="ORF">ASPSYDRAFT_85286</name>
</gene>
<evidence type="ECO:0000313" key="2">
    <source>
        <dbReference type="Proteomes" id="UP000184356"/>
    </source>
</evidence>
<name>A0A1L9U0Y3_9EURO</name>
<dbReference type="GeneID" id="63767576"/>
<dbReference type="OrthoDB" id="4492449at2759"/>
<dbReference type="STRING" id="1036612.A0A1L9U0Y3"/>
<dbReference type="AlphaFoldDB" id="A0A1L9U0Y3"/>
<dbReference type="Proteomes" id="UP000184356">
    <property type="component" value="Unassembled WGS sequence"/>
</dbReference>
<keyword evidence="2" id="KW-1185">Reference proteome</keyword>
<sequence>MPLKLKIRNISRPICQGLENALERAGKREAAQRFRQIQHERFGLSNSEWEGLRSYFMYDELIWISRQRGVSFWYMIEDIMQTPEESRAEEYEPLCAIFMANKRERQVAINEFETARKRIKKSPIYRAMKSRRQCKDWHMADWLVSRCKETGGCCARQCGCCKILGYGTEEWKGHCTPACTCCQKDKGLRYPIALEGYGLVLPFNINPEDSDVFSRRVMDAYVWGLGIGTE</sequence>
<protein>
    <submittedName>
        <fullName evidence="1">Uncharacterized protein</fullName>
    </submittedName>
</protein>
<evidence type="ECO:0000313" key="1">
    <source>
        <dbReference type="EMBL" id="OJJ65312.1"/>
    </source>
</evidence>
<proteinExistence type="predicted"/>
<reference evidence="2" key="1">
    <citation type="journal article" date="2017" name="Genome Biol.">
        <title>Comparative genomics reveals high biological diversity and specific adaptations in the industrially and medically important fungal genus Aspergillus.</title>
        <authorList>
            <person name="de Vries R.P."/>
            <person name="Riley R."/>
            <person name="Wiebenga A."/>
            <person name="Aguilar-Osorio G."/>
            <person name="Amillis S."/>
            <person name="Uchima C.A."/>
            <person name="Anderluh G."/>
            <person name="Asadollahi M."/>
            <person name="Askin M."/>
            <person name="Barry K."/>
            <person name="Battaglia E."/>
            <person name="Bayram O."/>
            <person name="Benocci T."/>
            <person name="Braus-Stromeyer S.A."/>
            <person name="Caldana C."/>
            <person name="Canovas D."/>
            <person name="Cerqueira G.C."/>
            <person name="Chen F."/>
            <person name="Chen W."/>
            <person name="Choi C."/>
            <person name="Clum A."/>
            <person name="Dos Santos R.A."/>
            <person name="Damasio A.R."/>
            <person name="Diallinas G."/>
            <person name="Emri T."/>
            <person name="Fekete E."/>
            <person name="Flipphi M."/>
            <person name="Freyberg S."/>
            <person name="Gallo A."/>
            <person name="Gournas C."/>
            <person name="Habgood R."/>
            <person name="Hainaut M."/>
            <person name="Harispe M.L."/>
            <person name="Henrissat B."/>
            <person name="Hilden K.S."/>
            <person name="Hope R."/>
            <person name="Hossain A."/>
            <person name="Karabika E."/>
            <person name="Karaffa L."/>
            <person name="Karanyi Z."/>
            <person name="Krasevec N."/>
            <person name="Kuo A."/>
            <person name="Kusch H."/>
            <person name="LaButti K."/>
            <person name="Lagendijk E.L."/>
            <person name="Lapidus A."/>
            <person name="Levasseur A."/>
            <person name="Lindquist E."/>
            <person name="Lipzen A."/>
            <person name="Logrieco A.F."/>
            <person name="MacCabe A."/>
            <person name="Maekelae M.R."/>
            <person name="Malavazi I."/>
            <person name="Melin P."/>
            <person name="Meyer V."/>
            <person name="Mielnichuk N."/>
            <person name="Miskei M."/>
            <person name="Molnar A.P."/>
            <person name="Mule G."/>
            <person name="Ngan C.Y."/>
            <person name="Orejas M."/>
            <person name="Orosz E."/>
            <person name="Ouedraogo J.P."/>
            <person name="Overkamp K.M."/>
            <person name="Park H.-S."/>
            <person name="Perrone G."/>
            <person name="Piumi F."/>
            <person name="Punt P.J."/>
            <person name="Ram A.F."/>
            <person name="Ramon A."/>
            <person name="Rauscher S."/>
            <person name="Record E."/>
            <person name="Riano-Pachon D.M."/>
            <person name="Robert V."/>
            <person name="Roehrig J."/>
            <person name="Ruller R."/>
            <person name="Salamov A."/>
            <person name="Salih N.S."/>
            <person name="Samson R.A."/>
            <person name="Sandor E."/>
            <person name="Sanguinetti M."/>
            <person name="Schuetze T."/>
            <person name="Sepcic K."/>
            <person name="Shelest E."/>
            <person name="Sherlock G."/>
            <person name="Sophianopoulou V."/>
            <person name="Squina F.M."/>
            <person name="Sun H."/>
            <person name="Susca A."/>
            <person name="Todd R.B."/>
            <person name="Tsang A."/>
            <person name="Unkles S.E."/>
            <person name="van de Wiele N."/>
            <person name="van Rossen-Uffink D."/>
            <person name="Oliveira J.V."/>
            <person name="Vesth T.C."/>
            <person name="Visser J."/>
            <person name="Yu J.-H."/>
            <person name="Zhou M."/>
            <person name="Andersen M.R."/>
            <person name="Archer D.B."/>
            <person name="Baker S.E."/>
            <person name="Benoit I."/>
            <person name="Brakhage A.A."/>
            <person name="Braus G.H."/>
            <person name="Fischer R."/>
            <person name="Frisvad J.C."/>
            <person name="Goldman G.H."/>
            <person name="Houbraken J."/>
            <person name="Oakley B."/>
            <person name="Pocsi I."/>
            <person name="Scazzocchio C."/>
            <person name="Seiboth B."/>
            <person name="vanKuyk P.A."/>
            <person name="Wortman J."/>
            <person name="Dyer P.S."/>
            <person name="Grigoriev I.V."/>
        </authorList>
    </citation>
    <scope>NUCLEOTIDE SEQUENCE [LARGE SCALE GENOMIC DNA]</scope>
    <source>
        <strain evidence="2">CBS 593.65</strain>
    </source>
</reference>
<dbReference type="RefSeq" id="XP_040709118.1">
    <property type="nucleotide sequence ID" value="XM_040851503.1"/>
</dbReference>
<dbReference type="VEuPathDB" id="FungiDB:ASPSYDRAFT_85286"/>